<evidence type="ECO:0000313" key="3">
    <source>
        <dbReference type="Proteomes" id="UP000531950"/>
    </source>
</evidence>
<reference evidence="2 3" key="1">
    <citation type="submission" date="2020-04" db="EMBL/GenBank/DDBJ databases">
        <title>Molecular characterization of pseudomonads from Agaricus bisporus reveal novel blotch 2 pathogens in Western Europe.</title>
        <authorList>
            <person name="Taparia T."/>
            <person name="Krijger M."/>
            <person name="Haynes E."/>
            <person name="Elpinstone J.G."/>
            <person name="Noble R."/>
            <person name="Van Der Wolf J."/>
        </authorList>
    </citation>
    <scope>NUCLEOTIDE SEQUENCE [LARGE SCALE GENOMIC DNA]</scope>
    <source>
        <strain evidence="2 3">IPO3782</strain>
    </source>
</reference>
<feature type="transmembrane region" description="Helical" evidence="1">
    <location>
        <begin position="164"/>
        <end position="185"/>
    </location>
</feature>
<organism evidence="2 3">
    <name type="scientific">Pseudomonas yamanorum</name>
    <dbReference type="NCBI Taxonomy" id="515393"/>
    <lineage>
        <taxon>Bacteria</taxon>
        <taxon>Pseudomonadati</taxon>
        <taxon>Pseudomonadota</taxon>
        <taxon>Gammaproteobacteria</taxon>
        <taxon>Pseudomonadales</taxon>
        <taxon>Pseudomonadaceae</taxon>
        <taxon>Pseudomonas</taxon>
    </lineage>
</organism>
<dbReference type="RefSeq" id="WP_177078917.1">
    <property type="nucleotide sequence ID" value="NZ_JACAOQ010000036.1"/>
</dbReference>
<gene>
    <name evidence="2" type="ORF">HX822_20020</name>
</gene>
<feature type="transmembrane region" description="Helical" evidence="1">
    <location>
        <begin position="33"/>
        <end position="50"/>
    </location>
</feature>
<evidence type="ECO:0008006" key="4">
    <source>
        <dbReference type="Google" id="ProtNLM"/>
    </source>
</evidence>
<evidence type="ECO:0000256" key="1">
    <source>
        <dbReference type="SAM" id="Phobius"/>
    </source>
</evidence>
<keyword evidence="1" id="KW-0472">Membrane</keyword>
<dbReference type="EMBL" id="JACARG010000042">
    <property type="protein sequence ID" value="NWE15234.1"/>
    <property type="molecule type" value="Genomic_DNA"/>
</dbReference>
<keyword evidence="1" id="KW-1133">Transmembrane helix</keyword>
<dbReference type="AlphaFoldDB" id="A0A7Y8EID3"/>
<keyword evidence="1" id="KW-0812">Transmembrane</keyword>
<accession>A0A7Y8EID3</accession>
<protein>
    <recommendedName>
        <fullName evidence="4">DUF4234 domain-containing protein</fullName>
    </recommendedName>
</protein>
<evidence type="ECO:0000313" key="2">
    <source>
        <dbReference type="EMBL" id="NWE15234.1"/>
    </source>
</evidence>
<name>A0A7Y8EID3_9PSED</name>
<sequence length="191" mass="21474">MSVIDNPYAPPQAVLSEPSVSRSGFFVVAPRKLVLMALLSQGLYVLYWSYKQWSGYRQETGAKIWPMVRAFFPVFFFYSLVMKVEKKRELSGASYRWWPRSVAIGLIVCGCLPFAYIWFIAPFTAVKIGICLSIVQIALAAQLQRAVNQVESDPEGEANKRLTWANGTWIVIGLCLYTIGIMSALRVPLVP</sequence>
<comment type="caution">
    <text evidence="2">The sequence shown here is derived from an EMBL/GenBank/DDBJ whole genome shotgun (WGS) entry which is preliminary data.</text>
</comment>
<feature type="transmembrane region" description="Helical" evidence="1">
    <location>
        <begin position="62"/>
        <end position="81"/>
    </location>
</feature>
<feature type="transmembrane region" description="Helical" evidence="1">
    <location>
        <begin position="102"/>
        <end position="119"/>
    </location>
</feature>
<dbReference type="Proteomes" id="UP000531950">
    <property type="component" value="Unassembled WGS sequence"/>
</dbReference>
<proteinExistence type="predicted"/>